<keyword evidence="5 7" id="KW-0472">Membrane</keyword>
<dbReference type="InterPro" id="IPR050250">
    <property type="entry name" value="Macrolide_Exporter_MacB"/>
</dbReference>
<evidence type="ECO:0000313" key="9">
    <source>
        <dbReference type="EMBL" id="GAA2400911.1"/>
    </source>
</evidence>
<evidence type="ECO:0000256" key="2">
    <source>
        <dbReference type="ARBA" id="ARBA00022475"/>
    </source>
</evidence>
<evidence type="ECO:0000256" key="7">
    <source>
        <dbReference type="SAM" id="Phobius"/>
    </source>
</evidence>
<evidence type="ECO:0000256" key="1">
    <source>
        <dbReference type="ARBA" id="ARBA00004651"/>
    </source>
</evidence>
<feature type="transmembrane region" description="Helical" evidence="7">
    <location>
        <begin position="368"/>
        <end position="390"/>
    </location>
</feature>
<evidence type="ECO:0000313" key="10">
    <source>
        <dbReference type="Proteomes" id="UP001501231"/>
    </source>
</evidence>
<feature type="transmembrane region" description="Helical" evidence="7">
    <location>
        <begin position="775"/>
        <end position="801"/>
    </location>
</feature>
<gene>
    <name evidence="9" type="ORF">GCM10010191_05170</name>
</gene>
<comment type="similarity">
    <text evidence="6">Belongs to the ABC-4 integral membrane protein family.</text>
</comment>
<dbReference type="PROSITE" id="PS51257">
    <property type="entry name" value="PROKAR_LIPOPROTEIN"/>
    <property type="match status" value="1"/>
</dbReference>
<feature type="transmembrane region" description="Helical" evidence="7">
    <location>
        <begin position="274"/>
        <end position="299"/>
    </location>
</feature>
<feature type="transmembrane region" description="Helical" evidence="7">
    <location>
        <begin position="417"/>
        <end position="437"/>
    </location>
</feature>
<dbReference type="PANTHER" id="PTHR30572">
    <property type="entry name" value="MEMBRANE COMPONENT OF TRANSPORTER-RELATED"/>
    <property type="match status" value="1"/>
</dbReference>
<evidence type="ECO:0000256" key="3">
    <source>
        <dbReference type="ARBA" id="ARBA00022692"/>
    </source>
</evidence>
<dbReference type="Pfam" id="PF02687">
    <property type="entry name" value="FtsX"/>
    <property type="match status" value="2"/>
</dbReference>
<evidence type="ECO:0000256" key="5">
    <source>
        <dbReference type="ARBA" id="ARBA00023136"/>
    </source>
</evidence>
<evidence type="ECO:0000259" key="8">
    <source>
        <dbReference type="Pfam" id="PF02687"/>
    </source>
</evidence>
<evidence type="ECO:0000256" key="6">
    <source>
        <dbReference type="ARBA" id="ARBA00038076"/>
    </source>
</evidence>
<feature type="domain" description="ABC3 transporter permease C-terminal" evidence="8">
    <location>
        <begin position="280"/>
        <end position="396"/>
    </location>
</feature>
<comment type="caution">
    <text evidence="9">The sequence shown here is derived from an EMBL/GenBank/DDBJ whole genome shotgun (WGS) entry which is preliminary data.</text>
</comment>
<dbReference type="InterPro" id="IPR003838">
    <property type="entry name" value="ABC3_permease_C"/>
</dbReference>
<feature type="transmembrane region" description="Helical" evidence="7">
    <location>
        <begin position="501"/>
        <end position="522"/>
    </location>
</feature>
<evidence type="ECO:0000256" key="4">
    <source>
        <dbReference type="ARBA" id="ARBA00022989"/>
    </source>
</evidence>
<reference evidence="10" key="1">
    <citation type="journal article" date="2019" name="Int. J. Syst. Evol. Microbiol.">
        <title>The Global Catalogue of Microorganisms (GCM) 10K type strain sequencing project: providing services to taxonomists for standard genome sequencing and annotation.</title>
        <authorList>
            <consortium name="The Broad Institute Genomics Platform"/>
            <consortium name="The Broad Institute Genome Sequencing Center for Infectious Disease"/>
            <person name="Wu L."/>
            <person name="Ma J."/>
        </authorList>
    </citation>
    <scope>NUCLEOTIDE SEQUENCE [LARGE SCALE GENOMIC DNA]</scope>
    <source>
        <strain evidence="10">JCM 3325</strain>
    </source>
</reference>
<keyword evidence="10" id="KW-1185">Reference proteome</keyword>
<feature type="transmembrane region" description="Helical" evidence="7">
    <location>
        <begin position="730"/>
        <end position="754"/>
    </location>
</feature>
<accession>A0ABP5VHY7</accession>
<dbReference type="EMBL" id="BAAARW010000002">
    <property type="protein sequence ID" value="GAA2400911.1"/>
    <property type="molecule type" value="Genomic_DNA"/>
</dbReference>
<feature type="transmembrane region" description="Helical" evidence="7">
    <location>
        <begin position="326"/>
        <end position="348"/>
    </location>
</feature>
<feature type="domain" description="ABC3 transporter permease C-terminal" evidence="8">
    <location>
        <begin position="731"/>
        <end position="842"/>
    </location>
</feature>
<organism evidence="9 10">
    <name type="scientific">Actinomadura vinacea</name>
    <dbReference type="NCBI Taxonomy" id="115336"/>
    <lineage>
        <taxon>Bacteria</taxon>
        <taxon>Bacillati</taxon>
        <taxon>Actinomycetota</taxon>
        <taxon>Actinomycetes</taxon>
        <taxon>Streptosporangiales</taxon>
        <taxon>Thermomonosporaceae</taxon>
        <taxon>Actinomadura</taxon>
    </lineage>
</organism>
<keyword evidence="2" id="KW-1003">Cell membrane</keyword>
<dbReference type="PANTHER" id="PTHR30572:SF4">
    <property type="entry name" value="ABC TRANSPORTER PERMEASE YTRF"/>
    <property type="match status" value="1"/>
</dbReference>
<keyword evidence="4 7" id="KW-1133">Transmembrane helix</keyword>
<comment type="subcellular location">
    <subcellularLocation>
        <location evidence="1">Cell membrane</location>
        <topology evidence="1">Multi-pass membrane protein</topology>
    </subcellularLocation>
</comment>
<keyword evidence="3 7" id="KW-0812">Transmembrane</keyword>
<name>A0ABP5VHY7_9ACTN</name>
<feature type="transmembrane region" description="Helical" evidence="7">
    <location>
        <begin position="821"/>
        <end position="845"/>
    </location>
</feature>
<sequence>MLALAMRTARTRKVGFLGSLAAVLVAVTLISACVMMIQSGARATPAVDRFGATAAVVRADPGLHVGSGDNEEVVPLDQPPRMTAERLAKLRAVPGVADVVADTPFYAQVVSSRGVPLPGGGDGPSRGHGWPAARLTPFELSAGHAPTAGTEVVLDADLARRAAVRPGGQVRVVTSGGVRPFTVSGIARPPGGREGLPSQAALFFAPRTAARLSGAGNAADVAGVIAAPGTTGADLAGRLRAAVRGTDQQVLTGNRRARAGAPETAEKLEYSTLLFGPMAGIGGFLAVFVIGGTLGLSILQRRREIALLRAIGTTPWQIRRMIAGEAVVLALVAAAPGYLLGIPLARLLRAVLIDRGLAPPEFVLATGPLPLLVAGGAGLALTLVSAFTAVRQASRVRPAEALQEAARPRRTMTVPRIVLAVVMLAGGLAILALTQRVGGEVGVAFLALVVMLLMAAAALLAPLLTRLLERPAGAMIGAVTMTTGWLAHANSAAAVRRVSSAAAAIMISVAMAGYALLVTAVLDDTTAAQGRDRIVADRILLPRDADGLPPDVADAARRLPGVETVSPMRGTMFVSYVLGSPDIVPAQAVDPATAARVLDLRLREGALNSINAPGTVLVSRTHAGAHNWHVGSRFRGWLADGTPMDLQVGGIFDRSLGWADIVFSQRALTGHLRTGLDDSVLIRARPGHAAELDRALNRLEHDRPVVRAVHRQAAGEAAETSIQQNSTGTYLVLAVLVALTAVSLVNTLVMGTTARVREFALLRAVGASRRQLVRMITWETAIVTAIGVLVGGIIACLALAGANGALSGSMRLTGLPVPRSLSLLAGVAIMSLAASLMASAMALTARPIDVLGGARE</sequence>
<feature type="transmembrane region" description="Helical" evidence="7">
    <location>
        <begin position="443"/>
        <end position="465"/>
    </location>
</feature>
<proteinExistence type="inferred from homology"/>
<protein>
    <submittedName>
        <fullName evidence="9">ABC transporter permease</fullName>
    </submittedName>
</protein>
<dbReference type="Proteomes" id="UP001501231">
    <property type="component" value="Unassembled WGS sequence"/>
</dbReference>